<dbReference type="GO" id="GO:0008955">
    <property type="term" value="F:peptidoglycan glycosyltransferase activity"/>
    <property type="evidence" value="ECO:0007669"/>
    <property type="project" value="UniProtKB-EC"/>
</dbReference>
<feature type="transmembrane region" description="Helical" evidence="16">
    <location>
        <begin position="330"/>
        <end position="349"/>
    </location>
</feature>
<dbReference type="GO" id="GO:0051301">
    <property type="term" value="P:cell division"/>
    <property type="evidence" value="ECO:0007669"/>
    <property type="project" value="InterPro"/>
</dbReference>
<dbReference type="GO" id="GO:0008360">
    <property type="term" value="P:regulation of cell shape"/>
    <property type="evidence" value="ECO:0007669"/>
    <property type="project" value="UniProtKB-KW"/>
</dbReference>
<dbReference type="AlphaFoldDB" id="A0A7C4TC98"/>
<feature type="transmembrane region" description="Helical" evidence="16">
    <location>
        <begin position="41"/>
        <end position="63"/>
    </location>
</feature>
<dbReference type="EC" id="2.4.99.28" evidence="14"/>
<feature type="transmembrane region" description="Helical" evidence="16">
    <location>
        <begin position="255"/>
        <end position="277"/>
    </location>
</feature>
<dbReference type="PANTHER" id="PTHR30474:SF2">
    <property type="entry name" value="PEPTIDOGLYCAN GLYCOSYLTRANSFERASE FTSW-RELATED"/>
    <property type="match status" value="1"/>
</dbReference>
<feature type="transmembrane region" description="Helical" evidence="16">
    <location>
        <begin position="297"/>
        <end position="318"/>
    </location>
</feature>
<evidence type="ECO:0000256" key="7">
    <source>
        <dbReference type="ARBA" id="ARBA00022989"/>
    </source>
</evidence>
<comment type="similarity">
    <text evidence="11">Belongs to the SEDS family. FtsW subfamily.</text>
</comment>
<comment type="caution">
    <text evidence="17">The sequence shown here is derived from an EMBL/GenBank/DDBJ whole genome shotgun (WGS) entry which is preliminary data.</text>
</comment>
<evidence type="ECO:0000256" key="6">
    <source>
        <dbReference type="ARBA" id="ARBA00022984"/>
    </source>
</evidence>
<evidence type="ECO:0000256" key="4">
    <source>
        <dbReference type="ARBA" id="ARBA00022692"/>
    </source>
</evidence>
<evidence type="ECO:0000256" key="13">
    <source>
        <dbReference type="ARBA" id="ARBA00041418"/>
    </source>
</evidence>
<dbReference type="GO" id="GO:0015648">
    <property type="term" value="F:lipid-linked peptidoglycan transporter activity"/>
    <property type="evidence" value="ECO:0007669"/>
    <property type="project" value="TreeGrafter"/>
</dbReference>
<dbReference type="GO" id="GO:0005886">
    <property type="term" value="C:plasma membrane"/>
    <property type="evidence" value="ECO:0007669"/>
    <property type="project" value="TreeGrafter"/>
</dbReference>
<evidence type="ECO:0000256" key="1">
    <source>
        <dbReference type="ARBA" id="ARBA00004141"/>
    </source>
</evidence>
<dbReference type="EMBL" id="DTGZ01000146">
    <property type="protein sequence ID" value="HGV98187.1"/>
    <property type="molecule type" value="Genomic_DNA"/>
</dbReference>
<keyword evidence="6" id="KW-0573">Peptidoglycan synthesis</keyword>
<evidence type="ECO:0000256" key="9">
    <source>
        <dbReference type="ARBA" id="ARBA00032370"/>
    </source>
</evidence>
<protein>
    <recommendedName>
        <fullName evidence="12">Probable peptidoglycan glycosyltransferase FtsW</fullName>
        <ecNumber evidence="14">2.4.99.28</ecNumber>
    </recommendedName>
    <alternativeName>
        <fullName evidence="13">Cell division protein FtsW</fullName>
    </alternativeName>
    <alternativeName>
        <fullName evidence="10">Cell wall polymerase</fullName>
    </alternativeName>
    <alternativeName>
        <fullName evidence="9">Peptidoglycan polymerase</fullName>
    </alternativeName>
</protein>
<dbReference type="PANTHER" id="PTHR30474">
    <property type="entry name" value="CELL CYCLE PROTEIN"/>
    <property type="match status" value="1"/>
</dbReference>
<keyword evidence="3" id="KW-0808">Transferase</keyword>
<feature type="transmembrane region" description="Helical" evidence="16">
    <location>
        <begin position="75"/>
        <end position="96"/>
    </location>
</feature>
<dbReference type="InterPro" id="IPR001182">
    <property type="entry name" value="FtsW/RodA"/>
</dbReference>
<comment type="subcellular location">
    <subcellularLocation>
        <location evidence="1">Membrane</location>
        <topology evidence="1">Multi-pass membrane protein</topology>
    </subcellularLocation>
</comment>
<evidence type="ECO:0000256" key="3">
    <source>
        <dbReference type="ARBA" id="ARBA00022679"/>
    </source>
</evidence>
<evidence type="ECO:0000313" key="17">
    <source>
        <dbReference type="EMBL" id="HGV98187.1"/>
    </source>
</evidence>
<keyword evidence="4 16" id="KW-0812">Transmembrane</keyword>
<accession>A0A7C4TC98</accession>
<name>A0A7C4TC98_UNCW3</name>
<keyword evidence="2" id="KW-0328">Glycosyltransferase</keyword>
<keyword evidence="7 16" id="KW-1133">Transmembrane helix</keyword>
<evidence type="ECO:0000256" key="5">
    <source>
        <dbReference type="ARBA" id="ARBA00022960"/>
    </source>
</evidence>
<feature type="transmembrane region" description="Helical" evidence="16">
    <location>
        <begin position="108"/>
        <end position="129"/>
    </location>
</feature>
<evidence type="ECO:0000256" key="12">
    <source>
        <dbReference type="ARBA" id="ARBA00041185"/>
    </source>
</evidence>
<keyword evidence="5" id="KW-0133">Cell shape</keyword>
<evidence type="ECO:0000256" key="11">
    <source>
        <dbReference type="ARBA" id="ARBA00038053"/>
    </source>
</evidence>
<evidence type="ECO:0000256" key="15">
    <source>
        <dbReference type="ARBA" id="ARBA00049902"/>
    </source>
</evidence>
<feature type="transmembrane region" description="Helical" evidence="16">
    <location>
        <begin position="187"/>
        <end position="206"/>
    </location>
</feature>
<evidence type="ECO:0000256" key="16">
    <source>
        <dbReference type="SAM" id="Phobius"/>
    </source>
</evidence>
<dbReference type="GO" id="GO:0009252">
    <property type="term" value="P:peptidoglycan biosynthetic process"/>
    <property type="evidence" value="ECO:0007669"/>
    <property type="project" value="UniProtKB-KW"/>
</dbReference>
<evidence type="ECO:0000256" key="10">
    <source>
        <dbReference type="ARBA" id="ARBA00033270"/>
    </source>
</evidence>
<sequence length="355" mass="39989">MQLNIDKTLTFTILALLILGMVFVYSSSYYKAMRQGEATTYYLLGHIKRIIIGIGFFFLGFFLPYEKTRKILLPTYFILFILLVLTILFGKFVYGAKRTIPFGSFGNYGVQVSEFVRVWIVLFMANFFASHPQVAYSSKRILIAIFFPLSLIILVALQPSISLAIISFFSLFVMLIYGNIKFKFLAPVILCGMVIFLLAFLVLPHVRERMVSFFTQPGYQVQQSLIAIGSGGLFGRGPGAGLQKFLFLPKIYNDFIFAHIAEEIGFIGSALLFIFYWELFFRGITIANLIEDEYPKLIVQGFNATIFIIFLIHVGVSLGLLPATGIPLPFISYGGWSLSANLFSAGMILQISKLR</sequence>
<dbReference type="GO" id="GO:0032153">
    <property type="term" value="C:cell division site"/>
    <property type="evidence" value="ECO:0007669"/>
    <property type="project" value="TreeGrafter"/>
</dbReference>
<gene>
    <name evidence="17" type="ORF">ENV60_07820</name>
</gene>
<organism evidence="17">
    <name type="scientific">candidate division WOR-3 bacterium</name>
    <dbReference type="NCBI Taxonomy" id="2052148"/>
    <lineage>
        <taxon>Bacteria</taxon>
        <taxon>Bacteria division WOR-3</taxon>
    </lineage>
</organism>
<comment type="catalytic activity">
    <reaction evidence="15">
        <text>[GlcNAc-(1-&gt;4)-Mur2Ac(oyl-L-Ala-gamma-D-Glu-L-Lys-D-Ala-D-Ala)](n)-di-trans,octa-cis-undecaprenyl diphosphate + beta-D-GlcNAc-(1-&gt;4)-Mur2Ac(oyl-L-Ala-gamma-D-Glu-L-Lys-D-Ala-D-Ala)-di-trans,octa-cis-undecaprenyl diphosphate = [GlcNAc-(1-&gt;4)-Mur2Ac(oyl-L-Ala-gamma-D-Glu-L-Lys-D-Ala-D-Ala)](n+1)-di-trans,octa-cis-undecaprenyl diphosphate + di-trans,octa-cis-undecaprenyl diphosphate + H(+)</text>
        <dbReference type="Rhea" id="RHEA:23708"/>
        <dbReference type="Rhea" id="RHEA-COMP:9602"/>
        <dbReference type="Rhea" id="RHEA-COMP:9603"/>
        <dbReference type="ChEBI" id="CHEBI:15378"/>
        <dbReference type="ChEBI" id="CHEBI:58405"/>
        <dbReference type="ChEBI" id="CHEBI:60033"/>
        <dbReference type="ChEBI" id="CHEBI:78435"/>
        <dbReference type="EC" id="2.4.99.28"/>
    </reaction>
</comment>
<proteinExistence type="inferred from homology"/>
<keyword evidence="8 16" id="KW-0472">Membrane</keyword>
<feature type="transmembrane region" description="Helical" evidence="16">
    <location>
        <begin position="9"/>
        <end position="29"/>
    </location>
</feature>
<evidence type="ECO:0000256" key="2">
    <source>
        <dbReference type="ARBA" id="ARBA00022676"/>
    </source>
</evidence>
<dbReference type="Pfam" id="PF01098">
    <property type="entry name" value="FTSW_RODA_SPOVE"/>
    <property type="match status" value="1"/>
</dbReference>
<evidence type="ECO:0000256" key="14">
    <source>
        <dbReference type="ARBA" id="ARBA00044770"/>
    </source>
</evidence>
<reference evidence="17" key="1">
    <citation type="journal article" date="2020" name="mSystems">
        <title>Genome- and Community-Level Interaction Insights into Carbon Utilization and Element Cycling Functions of Hydrothermarchaeota in Hydrothermal Sediment.</title>
        <authorList>
            <person name="Zhou Z."/>
            <person name="Liu Y."/>
            <person name="Xu W."/>
            <person name="Pan J."/>
            <person name="Luo Z.H."/>
            <person name="Li M."/>
        </authorList>
    </citation>
    <scope>NUCLEOTIDE SEQUENCE [LARGE SCALE GENOMIC DNA]</scope>
    <source>
        <strain evidence="17">SpSt-774</strain>
    </source>
</reference>
<evidence type="ECO:0000256" key="8">
    <source>
        <dbReference type="ARBA" id="ARBA00023136"/>
    </source>
</evidence>